<proteinExistence type="inferred from homology"/>
<dbReference type="PANTHER" id="PTHR24416:SF564">
    <property type="entry name" value="MACROPHAGE-STIMULATING PROTEIN RECEPTOR"/>
    <property type="match status" value="1"/>
</dbReference>
<dbReference type="PROSITE" id="PS00109">
    <property type="entry name" value="PROTEIN_KINASE_TYR"/>
    <property type="match status" value="1"/>
</dbReference>
<dbReference type="GO" id="GO:0016477">
    <property type="term" value="P:cell migration"/>
    <property type="evidence" value="ECO:0007669"/>
    <property type="project" value="TreeGrafter"/>
</dbReference>
<evidence type="ECO:0000256" key="2">
    <source>
        <dbReference type="ARBA" id="ARBA00022679"/>
    </source>
</evidence>
<gene>
    <name evidence="17" type="ORF">EB796_007270</name>
</gene>
<keyword evidence="18" id="KW-1185">Reference proteome</keyword>
<evidence type="ECO:0000256" key="8">
    <source>
        <dbReference type="ARBA" id="ARBA00023136"/>
    </source>
</evidence>
<dbReference type="Pfam" id="PF07714">
    <property type="entry name" value="PK_Tyr_Ser-Thr"/>
    <property type="match status" value="1"/>
</dbReference>
<dbReference type="PROSITE" id="PS50011">
    <property type="entry name" value="PROTEIN_KINASE_DOM"/>
    <property type="match status" value="1"/>
</dbReference>
<keyword evidence="7 15" id="KW-1133">Transmembrane helix</keyword>
<dbReference type="CDD" id="cd00192">
    <property type="entry name" value="PTKc"/>
    <property type="match status" value="1"/>
</dbReference>
<dbReference type="Proteomes" id="UP000593567">
    <property type="component" value="Unassembled WGS sequence"/>
</dbReference>
<feature type="domain" description="Protein kinase" evidence="16">
    <location>
        <begin position="515"/>
        <end position="780"/>
    </location>
</feature>
<dbReference type="GO" id="GO:0043235">
    <property type="term" value="C:receptor complex"/>
    <property type="evidence" value="ECO:0007669"/>
    <property type="project" value="TreeGrafter"/>
</dbReference>
<evidence type="ECO:0000256" key="3">
    <source>
        <dbReference type="ARBA" id="ARBA00022692"/>
    </source>
</evidence>
<evidence type="ECO:0000313" key="17">
    <source>
        <dbReference type="EMBL" id="KAF6034420.1"/>
    </source>
</evidence>
<evidence type="ECO:0000256" key="6">
    <source>
        <dbReference type="ARBA" id="ARBA00022840"/>
    </source>
</evidence>
<keyword evidence="3 14" id="KW-0812">Transmembrane</keyword>
<dbReference type="Gene3D" id="2.60.40.10">
    <property type="entry name" value="Immunoglobulins"/>
    <property type="match status" value="1"/>
</dbReference>
<feature type="transmembrane region" description="Helical" evidence="15">
    <location>
        <begin position="432"/>
        <end position="456"/>
    </location>
</feature>
<evidence type="ECO:0000256" key="11">
    <source>
        <dbReference type="ARBA" id="ARBA00023180"/>
    </source>
</evidence>
<dbReference type="InterPro" id="IPR000719">
    <property type="entry name" value="Prot_kinase_dom"/>
</dbReference>
<dbReference type="SUPFAM" id="SSF81296">
    <property type="entry name" value="E set domains"/>
    <property type="match status" value="1"/>
</dbReference>
<comment type="subcellular location">
    <subcellularLocation>
        <location evidence="1">Membrane</location>
        <topology evidence="1">Single-pass membrane protein</topology>
    </subcellularLocation>
</comment>
<comment type="catalytic activity">
    <reaction evidence="12 14">
        <text>L-tyrosyl-[protein] + ATP = O-phospho-L-tyrosyl-[protein] + ADP + H(+)</text>
        <dbReference type="Rhea" id="RHEA:10596"/>
        <dbReference type="Rhea" id="RHEA-COMP:10136"/>
        <dbReference type="Rhea" id="RHEA-COMP:20101"/>
        <dbReference type="ChEBI" id="CHEBI:15378"/>
        <dbReference type="ChEBI" id="CHEBI:30616"/>
        <dbReference type="ChEBI" id="CHEBI:46858"/>
        <dbReference type="ChEBI" id="CHEBI:61978"/>
        <dbReference type="ChEBI" id="CHEBI:456216"/>
        <dbReference type="EC" id="2.7.10.1"/>
    </reaction>
</comment>
<evidence type="ECO:0000256" key="15">
    <source>
        <dbReference type="SAM" id="Phobius"/>
    </source>
</evidence>
<comment type="caution">
    <text evidence="17">The sequence shown here is derived from an EMBL/GenBank/DDBJ whole genome shotgun (WGS) entry which is preliminary data.</text>
</comment>
<dbReference type="InterPro" id="IPR011009">
    <property type="entry name" value="Kinase-like_dom_sf"/>
</dbReference>
<evidence type="ECO:0000256" key="7">
    <source>
        <dbReference type="ARBA" id="ARBA00022989"/>
    </source>
</evidence>
<dbReference type="InterPro" id="IPR014756">
    <property type="entry name" value="Ig_E-set"/>
</dbReference>
<evidence type="ECO:0000256" key="1">
    <source>
        <dbReference type="ARBA" id="ARBA00004167"/>
    </source>
</evidence>
<dbReference type="PROSITE" id="PS00239">
    <property type="entry name" value="RECEPTOR_TYR_KIN_II"/>
    <property type="match status" value="1"/>
</dbReference>
<keyword evidence="2" id="KW-0808">Transferase</keyword>
<dbReference type="CDD" id="cd00102">
    <property type="entry name" value="IPT"/>
    <property type="match status" value="1"/>
</dbReference>
<dbReference type="InterPro" id="IPR013783">
    <property type="entry name" value="Ig-like_fold"/>
</dbReference>
<keyword evidence="11" id="KW-0325">Glycoprotein</keyword>
<comment type="similarity">
    <text evidence="14">Belongs to the protein kinase superfamily. Tyr protein kinase family. Insulin receptor subfamily.</text>
</comment>
<dbReference type="InterPro" id="IPR001245">
    <property type="entry name" value="Ser-Thr/Tyr_kinase_cat_dom"/>
</dbReference>
<dbReference type="GO" id="GO:0007399">
    <property type="term" value="P:nervous system development"/>
    <property type="evidence" value="ECO:0007669"/>
    <property type="project" value="TreeGrafter"/>
</dbReference>
<feature type="binding site" evidence="13">
    <location>
        <position position="547"/>
    </location>
    <ligand>
        <name>ATP</name>
        <dbReference type="ChEBI" id="CHEBI:30616"/>
    </ligand>
</feature>
<evidence type="ECO:0000256" key="5">
    <source>
        <dbReference type="ARBA" id="ARBA00022777"/>
    </source>
</evidence>
<dbReference type="EMBL" id="VXIV02001077">
    <property type="protein sequence ID" value="KAF6034420.1"/>
    <property type="molecule type" value="Genomic_DNA"/>
</dbReference>
<protein>
    <recommendedName>
        <fullName evidence="14">Tyrosine-protein kinase receptor</fullName>
        <ecNumber evidence="14">2.7.10.1</ecNumber>
    </recommendedName>
</protein>
<dbReference type="GO" id="GO:0005886">
    <property type="term" value="C:plasma membrane"/>
    <property type="evidence" value="ECO:0007669"/>
    <property type="project" value="TreeGrafter"/>
</dbReference>
<dbReference type="EC" id="2.7.10.1" evidence="14"/>
<dbReference type="OrthoDB" id="98077at2759"/>
<evidence type="ECO:0000256" key="13">
    <source>
        <dbReference type="PROSITE-ProRule" id="PRU10141"/>
    </source>
</evidence>
<accession>A0A7J7K708</accession>
<dbReference type="GO" id="GO:0006909">
    <property type="term" value="P:phagocytosis"/>
    <property type="evidence" value="ECO:0007669"/>
    <property type="project" value="TreeGrafter"/>
</dbReference>
<reference evidence="17" key="1">
    <citation type="submission" date="2020-06" db="EMBL/GenBank/DDBJ databases">
        <title>Draft genome of Bugula neritina, a colonial animal packing powerful symbionts and potential medicines.</title>
        <authorList>
            <person name="Rayko M."/>
        </authorList>
    </citation>
    <scope>NUCLEOTIDE SEQUENCE [LARGE SCALE GENOMIC DNA]</scope>
    <source>
        <strain evidence="17">Kwan_BN1</strain>
    </source>
</reference>
<dbReference type="Gene3D" id="1.10.510.10">
    <property type="entry name" value="Transferase(Phosphotransferase) domain 1"/>
    <property type="match status" value="1"/>
</dbReference>
<keyword evidence="4 13" id="KW-0547">Nucleotide-binding</keyword>
<dbReference type="Gene3D" id="3.30.200.20">
    <property type="entry name" value="Phosphorylase Kinase, domain 1"/>
    <property type="match status" value="1"/>
</dbReference>
<dbReference type="GO" id="GO:0005524">
    <property type="term" value="F:ATP binding"/>
    <property type="evidence" value="ECO:0007669"/>
    <property type="project" value="UniProtKB-UniRule"/>
</dbReference>
<dbReference type="PANTHER" id="PTHR24416">
    <property type="entry name" value="TYROSINE-PROTEIN KINASE RECEPTOR"/>
    <property type="match status" value="1"/>
</dbReference>
<evidence type="ECO:0000256" key="4">
    <source>
        <dbReference type="ARBA" id="ARBA00022741"/>
    </source>
</evidence>
<evidence type="ECO:0000256" key="14">
    <source>
        <dbReference type="RuleBase" id="RU000312"/>
    </source>
</evidence>
<sequence length="818" mass="90269">MDKLRVVFSGTNLLSYTISHLIIRELYISATCACASGTCSEEIDLTSTRSILAKYSCDCSDIPSVEGFLCDNCAIGYYNDSGVCSDCNCGFGATNKSCNAAAECQCDSSLYSGYIPGDSKCNTSYISDISPLAGTVAGGTLVTIKGGLLSQIGLDFCKEVRDDTCINCPSRDAEMVCKMSASETGSIHLVTAASPSGESVTYNFTYLPQYVITDIQPQESFASGGRELSVYGNLFNFSKSVTLEYDITCLLSSESFKYSKQCEVVNSSLVTCLSLDFCSIPNNCSRSGVSNSQYCHNKQSNSIGATSQSVSMELAVNIDGVQVKTQGSYLPFNISRDPAINEWENSLLVIPGDAEDFTVPGKFLTSGATFSDYRVEIEGVSVSPLDLNETRLRVQWPNQIRPLGLTNVSVGSITVTVGTLDVQEEEPTPIPWLIIGIAIGGGVLLVIVIAVPIIIWKKKSQLALAKLSNKFACKPGDIRYVTRKGEMSFVPLSRLASDTQLVEQLKPFFIDKERISLSSQLGAGQFGKVYKGTIQFDDARQITVAAKTLKSDSGITEEIIISFLKEAMLMSNFKHANVLSLIGVVYAESGMPIVVLPFMQHGDIRSLLHKDDEVFVLGDLLHFAMQIARGMEYLSNQRFIHRDLATRNCMVDGEYMVKIADFGLSHDIYEDDYYRTDESSSKPLPVKWMAIESLNTGRFTTESDVWSYGVVMWELLTRGVTPYPLVSNYEVKSHLIEGNRLQQPQHCPDFIFDMMKSCWLTEPKDRPSFADLADKLQDILSQSNYEERSMTHKIQSDYYLQPVSMDDQLDQLHLQLIE</sequence>
<dbReference type="GO" id="GO:0004714">
    <property type="term" value="F:transmembrane receptor protein tyrosine kinase activity"/>
    <property type="evidence" value="ECO:0007669"/>
    <property type="project" value="UniProtKB-EC"/>
</dbReference>
<dbReference type="InterPro" id="IPR020635">
    <property type="entry name" value="Tyr_kinase_cat_dom"/>
</dbReference>
<evidence type="ECO:0000256" key="9">
    <source>
        <dbReference type="ARBA" id="ARBA00023137"/>
    </source>
</evidence>
<dbReference type="InterPro" id="IPR008266">
    <property type="entry name" value="Tyr_kinase_AS"/>
</dbReference>
<keyword evidence="5" id="KW-0418">Kinase</keyword>
<keyword evidence="8 15" id="KW-0472">Membrane</keyword>
<evidence type="ECO:0000256" key="10">
    <source>
        <dbReference type="ARBA" id="ARBA00023170"/>
    </source>
</evidence>
<keyword evidence="6 13" id="KW-0067">ATP-binding</keyword>
<evidence type="ECO:0000256" key="12">
    <source>
        <dbReference type="ARBA" id="ARBA00051243"/>
    </source>
</evidence>
<dbReference type="PROSITE" id="PS00107">
    <property type="entry name" value="PROTEIN_KINASE_ATP"/>
    <property type="match status" value="1"/>
</dbReference>
<keyword evidence="9" id="KW-0829">Tyrosine-protein kinase</keyword>
<evidence type="ECO:0000313" key="18">
    <source>
        <dbReference type="Proteomes" id="UP000593567"/>
    </source>
</evidence>
<dbReference type="SUPFAM" id="SSF56112">
    <property type="entry name" value="Protein kinase-like (PK-like)"/>
    <property type="match status" value="1"/>
</dbReference>
<name>A0A7J7K708_BUGNE</name>
<feature type="transmembrane region" description="Helical" evidence="15">
    <location>
        <begin position="578"/>
        <end position="599"/>
    </location>
</feature>
<dbReference type="AlphaFoldDB" id="A0A7J7K708"/>
<evidence type="ECO:0000259" key="16">
    <source>
        <dbReference type="PROSITE" id="PS50011"/>
    </source>
</evidence>
<dbReference type="PRINTS" id="PR00109">
    <property type="entry name" value="TYRKINASE"/>
</dbReference>
<dbReference type="SMART" id="SM00219">
    <property type="entry name" value="TyrKc"/>
    <property type="match status" value="1"/>
</dbReference>
<dbReference type="InterPro" id="IPR017441">
    <property type="entry name" value="Protein_kinase_ATP_BS"/>
</dbReference>
<dbReference type="InterPro" id="IPR002011">
    <property type="entry name" value="Tyr_kinase_rcpt_2_CS"/>
</dbReference>
<keyword evidence="10 14" id="KW-0675">Receptor</keyword>
<dbReference type="FunFam" id="1.10.510.10:FF:000743">
    <property type="entry name" value="Predicted protein"/>
    <property type="match status" value="1"/>
</dbReference>
<dbReference type="InterPro" id="IPR050122">
    <property type="entry name" value="RTK"/>
</dbReference>
<organism evidence="17 18">
    <name type="scientific">Bugula neritina</name>
    <name type="common">Brown bryozoan</name>
    <name type="synonym">Sertularia neritina</name>
    <dbReference type="NCBI Taxonomy" id="10212"/>
    <lineage>
        <taxon>Eukaryota</taxon>
        <taxon>Metazoa</taxon>
        <taxon>Spiralia</taxon>
        <taxon>Lophotrochozoa</taxon>
        <taxon>Bryozoa</taxon>
        <taxon>Gymnolaemata</taxon>
        <taxon>Cheilostomatida</taxon>
        <taxon>Flustrina</taxon>
        <taxon>Buguloidea</taxon>
        <taxon>Bugulidae</taxon>
        <taxon>Bugula</taxon>
    </lineage>
</organism>
<dbReference type="GO" id="GO:0007169">
    <property type="term" value="P:cell surface receptor protein tyrosine kinase signaling pathway"/>
    <property type="evidence" value="ECO:0007669"/>
    <property type="project" value="InterPro"/>
</dbReference>
<keyword evidence="14" id="KW-0597">Phosphoprotein</keyword>